<keyword evidence="5" id="KW-1185">Reference proteome</keyword>
<feature type="region of interest" description="Disordered" evidence="1">
    <location>
        <begin position="439"/>
        <end position="473"/>
    </location>
</feature>
<evidence type="ECO:0000259" key="3">
    <source>
        <dbReference type="Pfam" id="PF06863"/>
    </source>
</evidence>
<dbReference type="Pfam" id="PF06863">
    <property type="entry name" value="DUF1254"/>
    <property type="match status" value="1"/>
</dbReference>
<dbReference type="Gene3D" id="2.60.40.1610">
    <property type="entry name" value="Domain of unknown function DUF1254"/>
    <property type="match status" value="1"/>
</dbReference>
<dbReference type="RefSeq" id="WP_270027593.1">
    <property type="nucleotide sequence ID" value="NZ_JAPDDP010000048.1"/>
</dbReference>
<dbReference type="Proteomes" id="UP001147653">
    <property type="component" value="Unassembled WGS sequence"/>
</dbReference>
<comment type="caution">
    <text evidence="4">The sequence shown here is derived from an EMBL/GenBank/DDBJ whole genome shotgun (WGS) entry which is preliminary data.</text>
</comment>
<gene>
    <name evidence="4" type="ORF">OJ997_23000</name>
</gene>
<dbReference type="InterPro" id="IPR010621">
    <property type="entry name" value="DUF1214"/>
</dbReference>
<reference evidence="4" key="1">
    <citation type="submission" date="2022-10" db="EMBL/GenBank/DDBJ databases">
        <title>The WGS of Solirubrobacter phytolaccae KCTC 29190.</title>
        <authorList>
            <person name="Jiang Z."/>
        </authorList>
    </citation>
    <scope>NUCLEOTIDE SEQUENCE</scope>
    <source>
        <strain evidence="4">KCTC 29190</strain>
    </source>
</reference>
<dbReference type="PANTHER" id="PTHR36509:SF2">
    <property type="entry name" value="BLL3101 PROTEIN"/>
    <property type="match status" value="1"/>
</dbReference>
<dbReference type="AlphaFoldDB" id="A0A9X3SHH5"/>
<dbReference type="InterPro" id="IPR037049">
    <property type="entry name" value="DUF1214_C_sf"/>
</dbReference>
<dbReference type="EMBL" id="JAPDDP010000048">
    <property type="protein sequence ID" value="MDA0183197.1"/>
    <property type="molecule type" value="Genomic_DNA"/>
</dbReference>
<dbReference type="InterPro" id="IPR010679">
    <property type="entry name" value="DUF1254"/>
</dbReference>
<evidence type="ECO:0000259" key="2">
    <source>
        <dbReference type="Pfam" id="PF06742"/>
    </source>
</evidence>
<proteinExistence type="predicted"/>
<organism evidence="4 5">
    <name type="scientific">Solirubrobacter phytolaccae</name>
    <dbReference type="NCBI Taxonomy" id="1404360"/>
    <lineage>
        <taxon>Bacteria</taxon>
        <taxon>Bacillati</taxon>
        <taxon>Actinomycetota</taxon>
        <taxon>Thermoleophilia</taxon>
        <taxon>Solirubrobacterales</taxon>
        <taxon>Solirubrobacteraceae</taxon>
        <taxon>Solirubrobacter</taxon>
    </lineage>
</organism>
<feature type="domain" description="DUF1254" evidence="3">
    <location>
        <begin position="53"/>
        <end position="179"/>
    </location>
</feature>
<dbReference type="InterPro" id="IPR037050">
    <property type="entry name" value="DUF1254_sf"/>
</dbReference>
<evidence type="ECO:0000256" key="1">
    <source>
        <dbReference type="SAM" id="MobiDB-lite"/>
    </source>
</evidence>
<dbReference type="Gene3D" id="2.60.120.600">
    <property type="entry name" value="Domain of unknown function DUF1214, C-terminal domain"/>
    <property type="match status" value="1"/>
</dbReference>
<feature type="domain" description="DUF1214" evidence="2">
    <location>
        <begin position="317"/>
        <end position="425"/>
    </location>
</feature>
<dbReference type="PANTHER" id="PTHR36509">
    <property type="entry name" value="BLL3101 PROTEIN"/>
    <property type="match status" value="1"/>
</dbReference>
<sequence>MTARVEDPQTRLDELTALAAEAFIYGFPLVFDLQEVDRFARAGMGSLAASPLNVFSHATGLAGPKDTFVSVNNDSIYSIANVDTSGGPVRLEVPDTDGRYYVLQFVDAWTNNFAYVGRRATGTTAGVFLLVPPGWDGADPDDATVIRFPTAIASIVGRWAVDGEHDLPAVQALQRQLTLVASGAGAGLPEPTPELPEALAFFERMRLWMQAFPPAARDLDHQQRFEPLWADRSEALTTALRNGYAAGRERLEQALKSGGSPQQNGWSLTYHAFDYNLDFFEVGALDEERWKLPDDATRYLLRAMSARAGLWGNHAYEAAYAMVYDDGAGEPLDGAHRYELRFAKTPPVGAFWSVTMYDTPDFFLVDNPASRYSIGDRTPGLRYADDGSLTLVLQHDEPAEPERAANWLPTPAGPFRPILRMYEPADAVFDGTYVLPPIERQPVTQPSSATGGASAKGPANTHDPVANASVAPS</sequence>
<dbReference type="SUPFAM" id="SSF160935">
    <property type="entry name" value="VPA0735-like"/>
    <property type="match status" value="1"/>
</dbReference>
<protein>
    <submittedName>
        <fullName evidence="4">DUF1254 domain-containing protein</fullName>
    </submittedName>
</protein>
<dbReference type="Pfam" id="PF06742">
    <property type="entry name" value="DUF1214"/>
    <property type="match status" value="1"/>
</dbReference>
<accession>A0A9X3SHH5</accession>
<name>A0A9X3SHH5_9ACTN</name>
<evidence type="ECO:0000313" key="4">
    <source>
        <dbReference type="EMBL" id="MDA0183197.1"/>
    </source>
</evidence>
<evidence type="ECO:0000313" key="5">
    <source>
        <dbReference type="Proteomes" id="UP001147653"/>
    </source>
</evidence>
<feature type="compositionally biased region" description="Polar residues" evidence="1">
    <location>
        <begin position="442"/>
        <end position="451"/>
    </location>
</feature>